<gene>
    <name evidence="2" type="ORF">C7410_116112</name>
</gene>
<organism evidence="2 3">
    <name type="scientific">Paraburkholderia silvatlantica</name>
    <dbReference type="NCBI Taxonomy" id="321895"/>
    <lineage>
        <taxon>Bacteria</taxon>
        <taxon>Pseudomonadati</taxon>
        <taxon>Pseudomonadota</taxon>
        <taxon>Betaproteobacteria</taxon>
        <taxon>Burkholderiales</taxon>
        <taxon>Burkholderiaceae</taxon>
        <taxon>Paraburkholderia</taxon>
    </lineage>
</organism>
<name>A0A2V4T6E8_9BURK</name>
<dbReference type="Proteomes" id="UP000247772">
    <property type="component" value="Unassembled WGS sequence"/>
</dbReference>
<dbReference type="EMBL" id="QJSQ01000016">
    <property type="protein sequence ID" value="PYE20574.1"/>
    <property type="molecule type" value="Genomic_DNA"/>
</dbReference>
<dbReference type="RefSeq" id="WP_110856065.1">
    <property type="nucleotide sequence ID" value="NZ_QJSQ01000016.1"/>
</dbReference>
<dbReference type="OrthoDB" id="9763456at2"/>
<sequence length="457" mass="48738">MNRTGSPKRVRIGAGAGYSGDRIEPAVELAELGALDYLVFECLAERTVAIAQQTRRHDPELGYDPLLEARMRAVLPVAVRNRVRIISNMGAANPRAAAIRTARLAQELGLSGLKIAAVTGDDVLDVVLQSQLRFEESGDDVGDYTDRIVSANAYLGATPIVEALAAGADIVLTGRVADPSLFTAPLIHAFGWRMDDWNTLGQATVVGHLLECAGQVTGGYFADPGIKDVPHLARLGFPIGEVSADGSVVVTKVPHAGGRVTEATCKEQLLYEIHDPQRYLQPDVVADFSQVRVVEEAPDRVRITGGRGGARTGTLKVSVAYLDGYIGEGQISYGGPGAVERARLALDIVRERLAITGVDTSELRFDLIGVNALYGDALAAHHGEPYEVRVRVAGRAANAREAARIGNEVETLYTNGPAGGGGVTKTTREVLAVQSVLLPREQVYPVFQFVEANDETA</sequence>
<evidence type="ECO:0000259" key="1">
    <source>
        <dbReference type="Pfam" id="PF07287"/>
    </source>
</evidence>
<accession>A0A2V4T6E8</accession>
<dbReference type="PANTHER" id="PTHR47472:SF1">
    <property type="entry name" value="DUF1446-DOMAIN-CONTAINING PROTEIN"/>
    <property type="match status" value="1"/>
</dbReference>
<protein>
    <submittedName>
        <fullName evidence="2">Uncharacterized protein DUF1446</fullName>
    </submittedName>
</protein>
<dbReference type="AlphaFoldDB" id="A0A2V4T6E8"/>
<proteinExistence type="predicted"/>
<dbReference type="InterPro" id="IPR010839">
    <property type="entry name" value="AtuA_N"/>
</dbReference>
<dbReference type="PANTHER" id="PTHR47472">
    <property type="entry name" value="PROPIONYL-COA CARBOXYLASE"/>
    <property type="match status" value="1"/>
</dbReference>
<evidence type="ECO:0000313" key="2">
    <source>
        <dbReference type="EMBL" id="PYE20574.1"/>
    </source>
</evidence>
<dbReference type="Pfam" id="PF07287">
    <property type="entry name" value="AtuA"/>
    <property type="match status" value="1"/>
</dbReference>
<comment type="caution">
    <text evidence="2">The sequence shown here is derived from an EMBL/GenBank/DDBJ whole genome shotgun (WGS) entry which is preliminary data.</text>
</comment>
<feature type="domain" description="Acyclic terpene utilisation N-terminal" evidence="1">
    <location>
        <begin position="10"/>
        <end position="446"/>
    </location>
</feature>
<evidence type="ECO:0000313" key="3">
    <source>
        <dbReference type="Proteomes" id="UP000247772"/>
    </source>
</evidence>
<reference evidence="2 3" key="1">
    <citation type="submission" date="2018-06" db="EMBL/GenBank/DDBJ databases">
        <title>Genomic Encyclopedia of Type Strains, Phase IV (KMG-V): Genome sequencing to study the core and pangenomes of soil and plant-associated prokaryotes.</title>
        <authorList>
            <person name="Whitman W."/>
        </authorList>
    </citation>
    <scope>NUCLEOTIDE SEQUENCE [LARGE SCALE GENOMIC DNA]</scope>
    <source>
        <strain evidence="2 3">SRCL-318</strain>
    </source>
</reference>